<dbReference type="PANTHER" id="PTHR24320">
    <property type="entry name" value="RETINOL DEHYDROGENASE"/>
    <property type="match status" value="1"/>
</dbReference>
<dbReference type="Gene3D" id="3.40.50.720">
    <property type="entry name" value="NAD(P)-binding Rossmann-like Domain"/>
    <property type="match status" value="1"/>
</dbReference>
<evidence type="ECO:0000313" key="4">
    <source>
        <dbReference type="Proteomes" id="UP001175228"/>
    </source>
</evidence>
<dbReference type="PANTHER" id="PTHR24320:SF152">
    <property type="entry name" value="SHORT-CHAIN DEHYDROGENASE_REDUCTASE FAMILY PROTEIN"/>
    <property type="match status" value="1"/>
</dbReference>
<proteinExistence type="inferred from homology"/>
<protein>
    <recommendedName>
        <fullName evidence="5">NAD(P)-binding protein</fullName>
    </recommendedName>
</protein>
<keyword evidence="2" id="KW-0560">Oxidoreductase</keyword>
<name>A0AA39QGH5_9AGAR</name>
<dbReference type="InterPro" id="IPR036291">
    <property type="entry name" value="NAD(P)-bd_dom_sf"/>
</dbReference>
<dbReference type="GO" id="GO:0016491">
    <property type="term" value="F:oxidoreductase activity"/>
    <property type="evidence" value="ECO:0007669"/>
    <property type="project" value="UniProtKB-KW"/>
</dbReference>
<dbReference type="InterPro" id="IPR002347">
    <property type="entry name" value="SDR_fam"/>
</dbReference>
<accession>A0AA39QGH5</accession>
<evidence type="ECO:0000256" key="1">
    <source>
        <dbReference type="ARBA" id="ARBA00006484"/>
    </source>
</evidence>
<dbReference type="EMBL" id="JAUEPU010000005">
    <property type="protein sequence ID" value="KAK0501991.1"/>
    <property type="molecule type" value="Genomic_DNA"/>
</dbReference>
<evidence type="ECO:0000313" key="3">
    <source>
        <dbReference type="EMBL" id="KAK0501991.1"/>
    </source>
</evidence>
<dbReference type="Proteomes" id="UP001175228">
    <property type="component" value="Unassembled WGS sequence"/>
</dbReference>
<evidence type="ECO:0000256" key="2">
    <source>
        <dbReference type="ARBA" id="ARBA00023002"/>
    </source>
</evidence>
<comment type="similarity">
    <text evidence="1">Belongs to the short-chain dehydrogenases/reductases (SDR) family.</text>
</comment>
<dbReference type="AlphaFoldDB" id="A0AA39QGH5"/>
<dbReference type="SUPFAM" id="SSF51735">
    <property type="entry name" value="NAD(P)-binding Rossmann-fold domains"/>
    <property type="match status" value="1"/>
</dbReference>
<dbReference type="Pfam" id="PF00106">
    <property type="entry name" value="adh_short"/>
    <property type="match status" value="1"/>
</dbReference>
<organism evidence="3 4">
    <name type="scientific">Armillaria luteobubalina</name>
    <dbReference type="NCBI Taxonomy" id="153913"/>
    <lineage>
        <taxon>Eukaryota</taxon>
        <taxon>Fungi</taxon>
        <taxon>Dikarya</taxon>
        <taxon>Basidiomycota</taxon>
        <taxon>Agaricomycotina</taxon>
        <taxon>Agaricomycetes</taxon>
        <taxon>Agaricomycetidae</taxon>
        <taxon>Agaricales</taxon>
        <taxon>Marasmiineae</taxon>
        <taxon>Physalacriaceae</taxon>
        <taxon>Armillaria</taxon>
    </lineage>
</organism>
<gene>
    <name evidence="3" type="ORF">EDD18DRAFT_1327870</name>
</gene>
<reference evidence="3" key="1">
    <citation type="submission" date="2023-06" db="EMBL/GenBank/DDBJ databases">
        <authorList>
            <consortium name="Lawrence Berkeley National Laboratory"/>
            <person name="Ahrendt S."/>
            <person name="Sahu N."/>
            <person name="Indic B."/>
            <person name="Wong-Bajracharya J."/>
            <person name="Merenyi Z."/>
            <person name="Ke H.-M."/>
            <person name="Monk M."/>
            <person name="Kocsube S."/>
            <person name="Drula E."/>
            <person name="Lipzen A."/>
            <person name="Balint B."/>
            <person name="Henrissat B."/>
            <person name="Andreopoulos B."/>
            <person name="Martin F.M."/>
            <person name="Harder C.B."/>
            <person name="Rigling D."/>
            <person name="Ford K.L."/>
            <person name="Foster G.D."/>
            <person name="Pangilinan J."/>
            <person name="Papanicolaou A."/>
            <person name="Barry K."/>
            <person name="LaButti K."/>
            <person name="Viragh M."/>
            <person name="Koriabine M."/>
            <person name="Yan M."/>
            <person name="Riley R."/>
            <person name="Champramary S."/>
            <person name="Plett K.L."/>
            <person name="Tsai I.J."/>
            <person name="Slot J."/>
            <person name="Sipos G."/>
            <person name="Plett J."/>
            <person name="Nagy L.G."/>
            <person name="Grigoriev I.V."/>
        </authorList>
    </citation>
    <scope>NUCLEOTIDE SEQUENCE</scope>
    <source>
        <strain evidence="3">HWK02</strain>
    </source>
</reference>
<comment type="caution">
    <text evidence="3">The sequence shown here is derived from an EMBL/GenBank/DDBJ whole genome shotgun (WGS) entry which is preliminary data.</text>
</comment>
<keyword evidence="4" id="KW-1185">Reference proteome</keyword>
<sequence>MGHRQARSMPAIVTSDLGRKTLVLIGTNARLGFEAAKYFARMNSARFVLTARDEAREKQALTLFQADIEYSKAEPWIIDLTSFSSIVTFTDTTKRELDRLYIYVESAGMMAWKYEQVDEWKRTLHTKNLGPGLPNIRIIRKMLGTARKHSVTPRLVVVSSDMHYWTMIPQDVIVSLSILASSQTHSTAHKKSSIIDTTIPNITVNSVTPGLCFSGPGSDCAAEVGCLRTRREKYTSATEEGSRQLVYATVGSLDNENLRGKYICMSKVARREIL</sequence>
<evidence type="ECO:0008006" key="5">
    <source>
        <dbReference type="Google" id="ProtNLM"/>
    </source>
</evidence>